<keyword evidence="14" id="KW-1185">Reference proteome</keyword>
<dbReference type="InterPro" id="IPR029009">
    <property type="entry name" value="ASB_dom_sf"/>
</dbReference>
<dbReference type="PANTHER" id="PTHR42789:SF1">
    <property type="entry name" value="D-ISOMER SPECIFIC 2-HYDROXYACID DEHYDROGENASE FAMILY PROTEIN (AFU_ORTHOLOGUE AFUA_6G10090)"/>
    <property type="match status" value="1"/>
</dbReference>
<dbReference type="PROSITE" id="PS00065">
    <property type="entry name" value="D_2_HYDROXYACID_DH_1"/>
    <property type="match status" value="1"/>
</dbReference>
<dbReference type="PROSITE" id="PS51671">
    <property type="entry name" value="ACT"/>
    <property type="match status" value="1"/>
</dbReference>
<evidence type="ECO:0000313" key="14">
    <source>
        <dbReference type="Proteomes" id="UP000184375"/>
    </source>
</evidence>
<evidence type="ECO:0000256" key="9">
    <source>
        <dbReference type="ARBA" id="ARBA00048126"/>
    </source>
</evidence>
<dbReference type="InterPro" id="IPR029752">
    <property type="entry name" value="D-isomer_DH_CS1"/>
</dbReference>
<dbReference type="Proteomes" id="UP000184375">
    <property type="component" value="Unassembled WGS sequence"/>
</dbReference>
<name>A0A1M7HDU1_9FIRM</name>
<evidence type="ECO:0000256" key="5">
    <source>
        <dbReference type="ARBA" id="ARBA00022605"/>
    </source>
</evidence>
<dbReference type="EC" id="1.1.1.95" evidence="11"/>
<dbReference type="Pfam" id="PF19304">
    <property type="entry name" value="PGDH_inter"/>
    <property type="match status" value="1"/>
</dbReference>
<keyword evidence="6 11" id="KW-0560">Oxidoreductase</keyword>
<proteinExistence type="inferred from homology"/>
<dbReference type="CDD" id="cd04902">
    <property type="entry name" value="ACT_3PGDH-xct"/>
    <property type="match status" value="1"/>
</dbReference>
<dbReference type="STRING" id="447595.SAMN05660826_00604"/>
<dbReference type="PROSITE" id="PS00671">
    <property type="entry name" value="D_2_HYDROXYACID_DH_3"/>
    <property type="match status" value="1"/>
</dbReference>
<evidence type="ECO:0000259" key="12">
    <source>
        <dbReference type="PROSITE" id="PS51671"/>
    </source>
</evidence>
<comment type="similarity">
    <text evidence="3 11">Belongs to the D-isomer specific 2-hydroxyacid dehydrogenase family.</text>
</comment>
<dbReference type="UniPathway" id="UPA00135">
    <property type="reaction ID" value="UER00196"/>
</dbReference>
<dbReference type="Gene3D" id="3.30.70.260">
    <property type="match status" value="1"/>
</dbReference>
<organism evidence="13 14">
    <name type="scientific">Caldanaerovirga acetigignens</name>
    <dbReference type="NCBI Taxonomy" id="447595"/>
    <lineage>
        <taxon>Bacteria</taxon>
        <taxon>Bacillati</taxon>
        <taxon>Bacillota</taxon>
        <taxon>Clostridia</taxon>
        <taxon>Thermosediminibacterales</taxon>
        <taxon>Thermosediminibacteraceae</taxon>
        <taxon>Caldanaerovirga</taxon>
    </lineage>
</organism>
<gene>
    <name evidence="13" type="ORF">SAMN05660826_00604</name>
</gene>
<dbReference type="GO" id="GO:0051287">
    <property type="term" value="F:NAD binding"/>
    <property type="evidence" value="ECO:0007669"/>
    <property type="project" value="UniProtKB-UniRule"/>
</dbReference>
<dbReference type="SUPFAM" id="SSF55021">
    <property type="entry name" value="ACT-like"/>
    <property type="match status" value="1"/>
</dbReference>
<comment type="catalytic activity">
    <reaction evidence="9">
        <text>(R)-2-hydroxyglutarate + NAD(+) = 2-oxoglutarate + NADH + H(+)</text>
        <dbReference type="Rhea" id="RHEA:49612"/>
        <dbReference type="ChEBI" id="CHEBI:15378"/>
        <dbReference type="ChEBI" id="CHEBI:15801"/>
        <dbReference type="ChEBI" id="CHEBI:16810"/>
        <dbReference type="ChEBI" id="CHEBI:57540"/>
        <dbReference type="ChEBI" id="CHEBI:57945"/>
        <dbReference type="EC" id="1.1.1.399"/>
    </reaction>
</comment>
<comment type="catalytic activity">
    <reaction evidence="10 11">
        <text>(2R)-3-phosphoglycerate + NAD(+) = 3-phosphooxypyruvate + NADH + H(+)</text>
        <dbReference type="Rhea" id="RHEA:12641"/>
        <dbReference type="ChEBI" id="CHEBI:15378"/>
        <dbReference type="ChEBI" id="CHEBI:18110"/>
        <dbReference type="ChEBI" id="CHEBI:57540"/>
        <dbReference type="ChEBI" id="CHEBI:57945"/>
        <dbReference type="ChEBI" id="CHEBI:58272"/>
        <dbReference type="EC" id="1.1.1.95"/>
    </reaction>
</comment>
<comment type="pathway">
    <text evidence="2 11">Amino-acid biosynthesis; L-serine biosynthesis; L-serine from 3-phospho-D-glycerate: step 1/3.</text>
</comment>
<dbReference type="PROSITE" id="PS00670">
    <property type="entry name" value="D_2_HYDROXYACID_DH_2"/>
    <property type="match status" value="1"/>
</dbReference>
<evidence type="ECO:0000256" key="11">
    <source>
        <dbReference type="RuleBase" id="RU363003"/>
    </source>
</evidence>
<dbReference type="PANTHER" id="PTHR42789">
    <property type="entry name" value="D-ISOMER SPECIFIC 2-HYDROXYACID DEHYDROGENASE FAMILY PROTEIN (AFU_ORTHOLOGUE AFUA_6G10090)"/>
    <property type="match status" value="1"/>
</dbReference>
<dbReference type="AlphaFoldDB" id="A0A1M7HDU1"/>
<sequence>MRVLVSDKIAKEGIDILKSEFEVDVRTDLTSEQLKEIIKDYDALVVRSQTKVTKEIIDCSNLKVIGRAGVGVDNIDVEAATMKGILVVNAPEGNTIAACEHTIAMMFAMARKIPQAVTSLKSGRWERNKFTGVQLSGKTLGIVGLGRIGKEVAKRALALGMNVVGYDPYIARENVENLNIMLTDLNEVLRTSDFITFHVPLTKTTRQMIGEEQFKIMKDGVYIINCARGGIIDEKALYDALVSGKVAGCALDVFEKEPPEDNPLLSLDNVIATPHLGASTAEAQIVVAEEVAKDIIRALKGEIVKNPVNMVSVRPEEYSFILPYIRLAEKMGCLYTQLKNGRIQEVEMIYGGRLANTDVKLVTTAGIKGLLSNILQIPANLINAPIIARDRGIKITEKKIKEDEDAPGTVTMRVTTDKEVGIISGYVLEKDSPRITKIDDYKIDLIPEGYVLITNHKDKPGIVGKVGTILGKNDINIAAMQLGRKSYRGDALMALSVDEEIPESVLKEIKAIEDLKDAVFVKL</sequence>
<evidence type="ECO:0000256" key="3">
    <source>
        <dbReference type="ARBA" id="ARBA00005854"/>
    </source>
</evidence>
<evidence type="ECO:0000256" key="6">
    <source>
        <dbReference type="ARBA" id="ARBA00023002"/>
    </source>
</evidence>
<dbReference type="SUPFAM" id="SSF51735">
    <property type="entry name" value="NAD(P)-binding Rossmann-fold domains"/>
    <property type="match status" value="1"/>
</dbReference>
<dbReference type="InterPro" id="IPR006139">
    <property type="entry name" value="D-isomer_2_OHA_DH_cat_dom"/>
</dbReference>
<dbReference type="InterPro" id="IPR045865">
    <property type="entry name" value="ACT-like_dom_sf"/>
</dbReference>
<dbReference type="SUPFAM" id="SSF143548">
    <property type="entry name" value="Serine metabolism enzymes domain"/>
    <property type="match status" value="1"/>
</dbReference>
<dbReference type="OrthoDB" id="9805416at2"/>
<dbReference type="RefSeq" id="WP_073254461.1">
    <property type="nucleotide sequence ID" value="NZ_FRCR01000003.1"/>
</dbReference>
<dbReference type="EMBL" id="FRCR01000003">
    <property type="protein sequence ID" value="SHM26588.1"/>
    <property type="molecule type" value="Genomic_DNA"/>
</dbReference>
<evidence type="ECO:0000256" key="10">
    <source>
        <dbReference type="ARBA" id="ARBA00048731"/>
    </source>
</evidence>
<evidence type="ECO:0000256" key="1">
    <source>
        <dbReference type="ARBA" id="ARBA00003800"/>
    </source>
</evidence>
<dbReference type="Pfam" id="PF02826">
    <property type="entry name" value="2-Hacid_dh_C"/>
    <property type="match status" value="1"/>
</dbReference>
<dbReference type="Gene3D" id="3.30.1330.90">
    <property type="entry name" value="D-3-phosphoglycerate dehydrogenase, domain 3"/>
    <property type="match status" value="1"/>
</dbReference>
<dbReference type="FunFam" id="3.30.1330.90:FF:000003">
    <property type="entry name" value="D-3-phosphoglycerate dehydrogenase"/>
    <property type="match status" value="1"/>
</dbReference>
<evidence type="ECO:0000256" key="2">
    <source>
        <dbReference type="ARBA" id="ARBA00005216"/>
    </source>
</evidence>
<dbReference type="NCBIfam" id="TIGR01327">
    <property type="entry name" value="PGDH"/>
    <property type="match status" value="1"/>
</dbReference>
<dbReference type="InterPro" id="IPR045626">
    <property type="entry name" value="PGDH_ASB_dom"/>
</dbReference>
<dbReference type="SUPFAM" id="SSF52283">
    <property type="entry name" value="Formate/glycerate dehydrogenase catalytic domain-like"/>
    <property type="match status" value="1"/>
</dbReference>
<dbReference type="FunFam" id="3.40.50.720:FF:000021">
    <property type="entry name" value="D-3-phosphoglycerate dehydrogenase"/>
    <property type="match status" value="1"/>
</dbReference>
<protein>
    <recommendedName>
        <fullName evidence="4 11">D-3-phosphoglycerate dehydrogenase</fullName>
        <ecNumber evidence="11">1.1.1.95</ecNumber>
    </recommendedName>
</protein>
<dbReference type="CDD" id="cd12173">
    <property type="entry name" value="PGDH_4"/>
    <property type="match status" value="1"/>
</dbReference>
<dbReference type="GO" id="GO:0006564">
    <property type="term" value="P:L-serine biosynthetic process"/>
    <property type="evidence" value="ECO:0007669"/>
    <property type="project" value="UniProtKB-UniRule"/>
</dbReference>
<evidence type="ECO:0000256" key="8">
    <source>
        <dbReference type="ARBA" id="ARBA00023299"/>
    </source>
</evidence>
<dbReference type="Pfam" id="PF00389">
    <property type="entry name" value="2-Hacid_dh"/>
    <property type="match status" value="1"/>
</dbReference>
<dbReference type="Gene3D" id="3.40.50.720">
    <property type="entry name" value="NAD(P)-binding Rossmann-like Domain"/>
    <property type="match status" value="2"/>
</dbReference>
<dbReference type="InterPro" id="IPR002912">
    <property type="entry name" value="ACT_dom"/>
</dbReference>
<dbReference type="InterPro" id="IPR006236">
    <property type="entry name" value="PGDH"/>
</dbReference>
<dbReference type="InterPro" id="IPR029753">
    <property type="entry name" value="D-isomer_DH_CS"/>
</dbReference>
<dbReference type="InterPro" id="IPR050857">
    <property type="entry name" value="D-2-hydroxyacid_DH"/>
</dbReference>
<reference evidence="14" key="1">
    <citation type="submission" date="2016-11" db="EMBL/GenBank/DDBJ databases">
        <authorList>
            <person name="Varghese N."/>
            <person name="Submissions S."/>
        </authorList>
    </citation>
    <scope>NUCLEOTIDE SEQUENCE [LARGE SCALE GENOMIC DNA]</scope>
    <source>
        <strain evidence="14">DSM 18802</strain>
    </source>
</reference>
<keyword evidence="5 11" id="KW-0028">Amino-acid biosynthesis</keyword>
<dbReference type="FunFam" id="3.30.70.260:FF:000008">
    <property type="entry name" value="D-3-phosphoglycerate dehydrogenase, chloroplastic"/>
    <property type="match status" value="1"/>
</dbReference>
<keyword evidence="7 11" id="KW-0520">NAD</keyword>
<evidence type="ECO:0000256" key="7">
    <source>
        <dbReference type="ARBA" id="ARBA00023027"/>
    </source>
</evidence>
<feature type="domain" description="ACT" evidence="12">
    <location>
        <begin position="451"/>
        <end position="523"/>
    </location>
</feature>
<accession>A0A1M7HDU1</accession>
<dbReference type="Pfam" id="PF01842">
    <property type="entry name" value="ACT"/>
    <property type="match status" value="1"/>
</dbReference>
<keyword evidence="8 11" id="KW-0718">Serine biosynthesis</keyword>
<evidence type="ECO:0000313" key="13">
    <source>
        <dbReference type="EMBL" id="SHM26588.1"/>
    </source>
</evidence>
<dbReference type="InterPro" id="IPR006140">
    <property type="entry name" value="D-isomer_DH_NAD-bd"/>
</dbReference>
<dbReference type="InterPro" id="IPR036291">
    <property type="entry name" value="NAD(P)-bd_dom_sf"/>
</dbReference>
<evidence type="ECO:0000256" key="4">
    <source>
        <dbReference type="ARBA" id="ARBA00021582"/>
    </source>
</evidence>
<dbReference type="GO" id="GO:0004617">
    <property type="term" value="F:phosphoglycerate dehydrogenase activity"/>
    <property type="evidence" value="ECO:0007669"/>
    <property type="project" value="UniProtKB-UniRule"/>
</dbReference>
<comment type="function">
    <text evidence="1">Catalyzes the reversible oxidation of 3-phospho-D-glycerate to 3-phosphonooxypyruvate, the first step of the phosphorylated L-serine biosynthesis pathway. Also catalyzes the reversible oxidation of 2-hydroxyglutarate to 2-oxoglutarate.</text>
</comment>